<protein>
    <recommendedName>
        <fullName evidence="2">DZIP3-like HEPN domain-containing protein</fullName>
    </recommendedName>
</protein>
<dbReference type="InterPro" id="IPR002110">
    <property type="entry name" value="Ankyrin_rpt"/>
</dbReference>
<dbReference type="SMART" id="SM00248">
    <property type="entry name" value="ANK"/>
    <property type="match status" value="1"/>
</dbReference>
<sequence>MSDGTKENDQENNHLRIANLVFKVAPPAVRVYFDKQFNPGGLQTVLNQNRFKALNSLKSKRIINQNQWDLLFPSVGAASSISFDLTLMICLLRNLANIKVGDTLPRNTDDSIGADLTRIKYYRNKVAHSDHKTMSEEEFNSQWEAISTAITRLGGEKFKAICRDLQSYKLDKEILVEIKNLNVTRNPIPKGLQEVHDEKLKEWRDEVKDVVETTAIKALAEIATTQNFHRFNISAESINLMCDKYALNDEEKYLIAEKYLSSGQMQTLKEDKKLIQFDCFPLLCRLFLSKSSCDIVKFFSSPVEIIKDDLLSLMEEDDQTAIATLSLFVLYNNCVTDEDLHLHNKAMKDILNNLSNTFLTSQQLSIAVVRNQIESLKNSYVKKTRNKYRVIHDKLFDILASFYGEHSKDLLLDLCRAEFIRDRFQFESIEEDMDECIIKINKNQENQYFDRLYKDIVNGFGCTVFTNRQLQFESFRCKFIANIQRRISSNKTSLFCSGESPLLDVVKKGHYDIVEMLLEFNLDVNVRDKMGRTSLLSCGRGSY</sequence>
<gene>
    <name evidence="3" type="ORF">MEDL_40260</name>
</gene>
<evidence type="ECO:0000313" key="4">
    <source>
        <dbReference type="Proteomes" id="UP000683360"/>
    </source>
</evidence>
<dbReference type="SUPFAM" id="SSF48403">
    <property type="entry name" value="Ankyrin repeat"/>
    <property type="match status" value="1"/>
</dbReference>
<dbReference type="Proteomes" id="UP000683360">
    <property type="component" value="Unassembled WGS sequence"/>
</dbReference>
<dbReference type="OrthoDB" id="6058706at2759"/>
<dbReference type="Pfam" id="PF18738">
    <property type="entry name" value="HEPN_DZIP3"/>
    <property type="match status" value="1"/>
</dbReference>
<evidence type="ECO:0000259" key="2">
    <source>
        <dbReference type="Pfam" id="PF18738"/>
    </source>
</evidence>
<reference evidence="3" key="1">
    <citation type="submission" date="2021-03" db="EMBL/GenBank/DDBJ databases">
        <authorList>
            <person name="Bekaert M."/>
        </authorList>
    </citation>
    <scope>NUCLEOTIDE SEQUENCE</scope>
</reference>
<keyword evidence="4" id="KW-1185">Reference proteome</keyword>
<proteinExistence type="predicted"/>
<dbReference type="EMBL" id="CAJPWZ010001956">
    <property type="protein sequence ID" value="CAG2227226.1"/>
    <property type="molecule type" value="Genomic_DNA"/>
</dbReference>
<evidence type="ECO:0000313" key="3">
    <source>
        <dbReference type="EMBL" id="CAG2227226.1"/>
    </source>
</evidence>
<accession>A0A8S3T8Z3</accession>
<dbReference type="InterPro" id="IPR036770">
    <property type="entry name" value="Ankyrin_rpt-contain_sf"/>
</dbReference>
<dbReference type="InterPro" id="IPR041249">
    <property type="entry name" value="HEPN_DZIP3"/>
</dbReference>
<dbReference type="PROSITE" id="PS50088">
    <property type="entry name" value="ANK_REPEAT"/>
    <property type="match status" value="1"/>
</dbReference>
<evidence type="ECO:0000256" key="1">
    <source>
        <dbReference type="PROSITE-ProRule" id="PRU00023"/>
    </source>
</evidence>
<dbReference type="PROSITE" id="PS50297">
    <property type="entry name" value="ANK_REP_REGION"/>
    <property type="match status" value="1"/>
</dbReference>
<keyword evidence="1" id="KW-0040">ANK repeat</keyword>
<comment type="caution">
    <text evidence="3">The sequence shown here is derived from an EMBL/GenBank/DDBJ whole genome shotgun (WGS) entry which is preliminary data.</text>
</comment>
<dbReference type="AlphaFoldDB" id="A0A8S3T8Z3"/>
<feature type="domain" description="DZIP3-like HEPN" evidence="2">
    <location>
        <begin position="39"/>
        <end position="174"/>
    </location>
</feature>
<name>A0A8S3T8Z3_MYTED</name>
<feature type="repeat" description="ANK" evidence="1">
    <location>
        <begin position="497"/>
        <end position="529"/>
    </location>
</feature>
<organism evidence="3 4">
    <name type="scientific">Mytilus edulis</name>
    <name type="common">Blue mussel</name>
    <dbReference type="NCBI Taxonomy" id="6550"/>
    <lineage>
        <taxon>Eukaryota</taxon>
        <taxon>Metazoa</taxon>
        <taxon>Spiralia</taxon>
        <taxon>Lophotrochozoa</taxon>
        <taxon>Mollusca</taxon>
        <taxon>Bivalvia</taxon>
        <taxon>Autobranchia</taxon>
        <taxon>Pteriomorphia</taxon>
        <taxon>Mytilida</taxon>
        <taxon>Mytiloidea</taxon>
        <taxon>Mytilidae</taxon>
        <taxon>Mytilinae</taxon>
        <taxon>Mytilus</taxon>
    </lineage>
</organism>
<dbReference type="Gene3D" id="1.25.40.20">
    <property type="entry name" value="Ankyrin repeat-containing domain"/>
    <property type="match status" value="1"/>
</dbReference>